<feature type="compositionally biased region" description="Basic and acidic residues" evidence="1">
    <location>
        <begin position="59"/>
        <end position="69"/>
    </location>
</feature>
<dbReference type="Proteomes" id="UP001303046">
    <property type="component" value="Unassembled WGS sequence"/>
</dbReference>
<feature type="region of interest" description="Disordered" evidence="1">
    <location>
        <begin position="36"/>
        <end position="69"/>
    </location>
</feature>
<comment type="caution">
    <text evidence="2">The sequence shown here is derived from an EMBL/GenBank/DDBJ whole genome shotgun (WGS) entry which is preliminary data.</text>
</comment>
<accession>A0ABR1E9D2</accession>
<sequence>MTRGRYQYPERPSKLVTEDHLIFLLEEATWPKTEILDRRGERGPEDTRRGEGVQARRKVSQDMEWRRMA</sequence>
<reference evidence="2 3" key="1">
    <citation type="submission" date="2023-08" db="EMBL/GenBank/DDBJ databases">
        <title>A Necator americanus chromosomal reference genome.</title>
        <authorList>
            <person name="Ilik V."/>
            <person name="Petrzelkova K.J."/>
            <person name="Pardy F."/>
            <person name="Fuh T."/>
            <person name="Niatou-Singa F.S."/>
            <person name="Gouil Q."/>
            <person name="Baker L."/>
            <person name="Ritchie M.E."/>
            <person name="Jex A.R."/>
            <person name="Gazzola D."/>
            <person name="Li H."/>
            <person name="Toshio Fujiwara R."/>
            <person name="Zhan B."/>
            <person name="Aroian R.V."/>
            <person name="Pafco B."/>
            <person name="Schwarz E.M."/>
        </authorList>
    </citation>
    <scope>NUCLEOTIDE SEQUENCE [LARGE SCALE GENOMIC DNA]</scope>
    <source>
        <strain evidence="2 3">Aroian</strain>
        <tissue evidence="2">Whole animal</tissue>
    </source>
</reference>
<keyword evidence="3" id="KW-1185">Reference proteome</keyword>
<gene>
    <name evidence="2" type="primary">Necator_chrX.g21209</name>
    <name evidence="2" type="ORF">RB195_021048</name>
</gene>
<evidence type="ECO:0000313" key="3">
    <source>
        <dbReference type="Proteomes" id="UP001303046"/>
    </source>
</evidence>
<organism evidence="2 3">
    <name type="scientific">Necator americanus</name>
    <name type="common">Human hookworm</name>
    <dbReference type="NCBI Taxonomy" id="51031"/>
    <lineage>
        <taxon>Eukaryota</taxon>
        <taxon>Metazoa</taxon>
        <taxon>Ecdysozoa</taxon>
        <taxon>Nematoda</taxon>
        <taxon>Chromadorea</taxon>
        <taxon>Rhabditida</taxon>
        <taxon>Rhabditina</taxon>
        <taxon>Rhabditomorpha</taxon>
        <taxon>Strongyloidea</taxon>
        <taxon>Ancylostomatidae</taxon>
        <taxon>Bunostominae</taxon>
        <taxon>Necator</taxon>
    </lineage>
</organism>
<feature type="compositionally biased region" description="Basic and acidic residues" evidence="1">
    <location>
        <begin position="36"/>
        <end position="51"/>
    </location>
</feature>
<proteinExistence type="predicted"/>
<name>A0ABR1E9D2_NECAM</name>
<evidence type="ECO:0000256" key="1">
    <source>
        <dbReference type="SAM" id="MobiDB-lite"/>
    </source>
</evidence>
<evidence type="ECO:0000313" key="2">
    <source>
        <dbReference type="EMBL" id="KAK6759190.1"/>
    </source>
</evidence>
<dbReference type="EMBL" id="JAVFWL010000006">
    <property type="protein sequence ID" value="KAK6759190.1"/>
    <property type="molecule type" value="Genomic_DNA"/>
</dbReference>
<protein>
    <submittedName>
        <fullName evidence="2">Uncharacterized protein</fullName>
    </submittedName>
</protein>